<dbReference type="Gene3D" id="3.40.50.720">
    <property type="entry name" value="NAD(P)-binding Rossmann-like Domain"/>
    <property type="match status" value="1"/>
</dbReference>
<dbReference type="PANTHER" id="PTHR43561">
    <property type="match status" value="1"/>
</dbReference>
<dbReference type="Pfam" id="PF00725">
    <property type="entry name" value="3HCDH"/>
    <property type="match status" value="1"/>
</dbReference>
<dbReference type="SUPFAM" id="SSF51735">
    <property type="entry name" value="NAD(P)-binding Rossmann-fold domains"/>
    <property type="match status" value="1"/>
</dbReference>
<evidence type="ECO:0000256" key="4">
    <source>
        <dbReference type="ARBA" id="ARBA00023002"/>
    </source>
</evidence>
<evidence type="ECO:0000256" key="7">
    <source>
        <dbReference type="ARBA" id="ARBA00049556"/>
    </source>
</evidence>
<dbReference type="Pfam" id="PF02737">
    <property type="entry name" value="3HCDH_N"/>
    <property type="match status" value="1"/>
</dbReference>
<keyword evidence="5" id="KW-0520">NAD</keyword>
<keyword evidence="4" id="KW-0560">Oxidoreductase</keyword>
<protein>
    <submittedName>
        <fullName evidence="11">3-hydroxybutyryl-CoA dehydrogenase</fullName>
    </submittedName>
</protein>
<dbReference type="PANTHER" id="PTHR43561:SF3">
    <property type="entry name" value="HYDROXYACYL-COENZYME A DEHYDROGENASE, MITOCHONDRIAL"/>
    <property type="match status" value="1"/>
</dbReference>
<evidence type="ECO:0000313" key="12">
    <source>
        <dbReference type="Proteomes" id="UP000253034"/>
    </source>
</evidence>
<dbReference type="InterPro" id="IPR013328">
    <property type="entry name" value="6PGD_dom2"/>
</dbReference>
<keyword evidence="6" id="KW-0443">Lipid metabolism</keyword>
<dbReference type="GO" id="GO:0006635">
    <property type="term" value="P:fatty acid beta-oxidation"/>
    <property type="evidence" value="ECO:0007669"/>
    <property type="project" value="TreeGrafter"/>
</dbReference>
<dbReference type="GO" id="GO:0070403">
    <property type="term" value="F:NAD+ binding"/>
    <property type="evidence" value="ECO:0007669"/>
    <property type="project" value="InterPro"/>
</dbReference>
<evidence type="ECO:0000259" key="10">
    <source>
        <dbReference type="Pfam" id="PF02737"/>
    </source>
</evidence>
<keyword evidence="3" id="KW-0276">Fatty acid metabolism</keyword>
<evidence type="ECO:0000256" key="8">
    <source>
        <dbReference type="PIRSR" id="PIRSR000105-1"/>
    </source>
</evidence>
<feature type="domain" description="3-hydroxyacyl-CoA dehydrogenase NAD binding" evidence="10">
    <location>
        <begin position="18"/>
        <end position="191"/>
    </location>
</feature>
<name>A0A369AMV6_9FIRM</name>
<evidence type="ECO:0000256" key="2">
    <source>
        <dbReference type="ARBA" id="ARBA00005086"/>
    </source>
</evidence>
<evidence type="ECO:0000256" key="1">
    <source>
        <dbReference type="ARBA" id="ARBA00005005"/>
    </source>
</evidence>
<dbReference type="PIRSF" id="PIRSF000105">
    <property type="entry name" value="HCDH"/>
    <property type="match status" value="1"/>
</dbReference>
<comment type="pathway">
    <text evidence="2">Lipid metabolism; butanoate metabolism.</text>
</comment>
<dbReference type="GO" id="GO:0003857">
    <property type="term" value="F:(3S)-3-hydroxyacyl-CoA dehydrogenase (NAD+) activity"/>
    <property type="evidence" value="ECO:0007669"/>
    <property type="project" value="UniProtKB-EC"/>
</dbReference>
<dbReference type="SUPFAM" id="SSF48179">
    <property type="entry name" value="6-phosphogluconate dehydrogenase C-terminal domain-like"/>
    <property type="match status" value="1"/>
</dbReference>
<feature type="domain" description="3-hydroxyacyl-CoA dehydrogenase C-terminal" evidence="9">
    <location>
        <begin position="194"/>
        <end position="290"/>
    </location>
</feature>
<feature type="site" description="Important for catalytic activity" evidence="8">
    <location>
        <position position="148"/>
    </location>
</feature>
<dbReference type="InterPro" id="IPR052242">
    <property type="entry name" value="Mito_3-hydroxyacyl-CoA_DH"/>
</dbReference>
<sequence>MDKIERVGKSYMLKNILIQGGGTMAQGIAIECLRAGCDVFMWHHTDSKKPVLKVTERLDSWLKSDKIPASLHQAMLHKIHPADDTLSLCGFDIIIESIVEDFHHKEALLLKVDEAAPAHTIICTNTSSFSINSLGKRLTHPERFIGLHFFNPVDRTGLVEIVRGGKTSGRVIELIKLFCRLVGKEYVLLEDSPGFIVNRLLMAYLNNAANLLKSNIAGAEDIDRAMKLGTNHPMGPFQLCDLIGIDTVYNILSSLYCELKDKAYKPCTVFKSMTDLGLLGRKTGEGFYKYIKAPEK</sequence>
<evidence type="ECO:0000256" key="5">
    <source>
        <dbReference type="ARBA" id="ARBA00023027"/>
    </source>
</evidence>
<gene>
    <name evidence="11" type="ORF">DFR58_12810</name>
</gene>
<dbReference type="Gene3D" id="1.10.1040.10">
    <property type="entry name" value="N-(1-d-carboxylethyl)-l-norvaline Dehydrogenase, domain 2"/>
    <property type="match status" value="1"/>
</dbReference>
<organism evidence="11 12">
    <name type="scientific">Anaerobacterium chartisolvens</name>
    <dbReference type="NCBI Taxonomy" id="1297424"/>
    <lineage>
        <taxon>Bacteria</taxon>
        <taxon>Bacillati</taxon>
        <taxon>Bacillota</taxon>
        <taxon>Clostridia</taxon>
        <taxon>Eubacteriales</taxon>
        <taxon>Oscillospiraceae</taxon>
        <taxon>Anaerobacterium</taxon>
    </lineage>
</organism>
<dbReference type="InterPro" id="IPR036291">
    <property type="entry name" value="NAD(P)-bd_dom_sf"/>
</dbReference>
<dbReference type="InterPro" id="IPR006108">
    <property type="entry name" value="3HC_DH_C"/>
</dbReference>
<comment type="catalytic activity">
    <reaction evidence="7">
        <text>a (3S)-3-hydroxyacyl-CoA + NAD(+) = a 3-oxoacyl-CoA + NADH + H(+)</text>
        <dbReference type="Rhea" id="RHEA:22432"/>
        <dbReference type="ChEBI" id="CHEBI:15378"/>
        <dbReference type="ChEBI" id="CHEBI:57318"/>
        <dbReference type="ChEBI" id="CHEBI:57540"/>
        <dbReference type="ChEBI" id="CHEBI:57945"/>
        <dbReference type="ChEBI" id="CHEBI:90726"/>
        <dbReference type="EC" id="1.1.1.35"/>
    </reaction>
</comment>
<comment type="caution">
    <text evidence="11">The sequence shown here is derived from an EMBL/GenBank/DDBJ whole genome shotgun (WGS) entry which is preliminary data.</text>
</comment>
<proteinExistence type="predicted"/>
<evidence type="ECO:0000313" key="11">
    <source>
        <dbReference type="EMBL" id="RCX10511.1"/>
    </source>
</evidence>
<dbReference type="AlphaFoldDB" id="A0A369AMV6"/>
<reference evidence="11 12" key="1">
    <citation type="submission" date="2018-07" db="EMBL/GenBank/DDBJ databases">
        <title>Genomic Encyclopedia of Type Strains, Phase IV (KMG-IV): sequencing the most valuable type-strain genomes for metagenomic binning, comparative biology and taxonomic classification.</title>
        <authorList>
            <person name="Goeker M."/>
        </authorList>
    </citation>
    <scope>NUCLEOTIDE SEQUENCE [LARGE SCALE GENOMIC DNA]</scope>
    <source>
        <strain evidence="11 12">DSM 27016</strain>
    </source>
</reference>
<evidence type="ECO:0000259" key="9">
    <source>
        <dbReference type="Pfam" id="PF00725"/>
    </source>
</evidence>
<keyword evidence="12" id="KW-1185">Reference proteome</keyword>
<dbReference type="InterPro" id="IPR006176">
    <property type="entry name" value="3-OHacyl-CoA_DH_NAD-bd"/>
</dbReference>
<dbReference type="InterPro" id="IPR008927">
    <property type="entry name" value="6-PGluconate_DH-like_C_sf"/>
</dbReference>
<comment type="pathway">
    <text evidence="1">Lipid metabolism; fatty acid beta-oxidation.</text>
</comment>
<dbReference type="EMBL" id="QPJT01000028">
    <property type="protein sequence ID" value="RCX10511.1"/>
    <property type="molecule type" value="Genomic_DNA"/>
</dbReference>
<evidence type="ECO:0000256" key="3">
    <source>
        <dbReference type="ARBA" id="ARBA00022832"/>
    </source>
</evidence>
<dbReference type="RefSeq" id="WP_114299309.1">
    <property type="nucleotide sequence ID" value="NZ_QPJT01000028.1"/>
</dbReference>
<dbReference type="InterPro" id="IPR022694">
    <property type="entry name" value="3-OHacyl-CoA_DH"/>
</dbReference>
<accession>A0A369AMV6</accession>
<evidence type="ECO:0000256" key="6">
    <source>
        <dbReference type="ARBA" id="ARBA00023098"/>
    </source>
</evidence>
<dbReference type="OrthoDB" id="9771883at2"/>
<dbReference type="Proteomes" id="UP000253034">
    <property type="component" value="Unassembled WGS sequence"/>
</dbReference>